<accession>A0AA38M0B7</accession>
<keyword evidence="1" id="KW-0472">Membrane</keyword>
<gene>
    <name evidence="2" type="ORF">Zmor_004435</name>
</gene>
<organism evidence="2 3">
    <name type="scientific">Zophobas morio</name>
    <dbReference type="NCBI Taxonomy" id="2755281"/>
    <lineage>
        <taxon>Eukaryota</taxon>
        <taxon>Metazoa</taxon>
        <taxon>Ecdysozoa</taxon>
        <taxon>Arthropoda</taxon>
        <taxon>Hexapoda</taxon>
        <taxon>Insecta</taxon>
        <taxon>Pterygota</taxon>
        <taxon>Neoptera</taxon>
        <taxon>Endopterygota</taxon>
        <taxon>Coleoptera</taxon>
        <taxon>Polyphaga</taxon>
        <taxon>Cucujiformia</taxon>
        <taxon>Tenebrionidae</taxon>
        <taxon>Zophobas</taxon>
    </lineage>
</organism>
<dbReference type="InterPro" id="IPR002347">
    <property type="entry name" value="SDR_fam"/>
</dbReference>
<keyword evidence="3" id="KW-1185">Reference proteome</keyword>
<dbReference type="Pfam" id="PF00106">
    <property type="entry name" value="adh_short"/>
    <property type="match status" value="1"/>
</dbReference>
<feature type="transmembrane region" description="Helical" evidence="1">
    <location>
        <begin position="52"/>
        <end position="72"/>
    </location>
</feature>
<dbReference type="GO" id="GO:0008202">
    <property type="term" value="P:steroid metabolic process"/>
    <property type="evidence" value="ECO:0007669"/>
    <property type="project" value="TreeGrafter"/>
</dbReference>
<keyword evidence="1" id="KW-1133">Transmembrane helix</keyword>
<name>A0AA38M0B7_9CUCU</name>
<keyword evidence="1" id="KW-0812">Transmembrane</keyword>
<evidence type="ECO:0000256" key="1">
    <source>
        <dbReference type="SAM" id="Phobius"/>
    </source>
</evidence>
<comment type="caution">
    <text evidence="2">The sequence shown here is derived from an EMBL/GenBank/DDBJ whole genome shotgun (WGS) entry which is preliminary data.</text>
</comment>
<evidence type="ECO:0000313" key="3">
    <source>
        <dbReference type="Proteomes" id="UP001168821"/>
    </source>
</evidence>
<dbReference type="Proteomes" id="UP001168821">
    <property type="component" value="Unassembled WGS sequence"/>
</dbReference>
<protein>
    <submittedName>
        <fullName evidence="2">Uncharacterized protein</fullName>
    </submittedName>
</protein>
<dbReference type="PANTHER" id="PTHR43313:SF50">
    <property type="entry name" value="GH26015P"/>
    <property type="match status" value="1"/>
</dbReference>
<reference evidence="2" key="1">
    <citation type="journal article" date="2023" name="G3 (Bethesda)">
        <title>Whole genome assemblies of Zophobas morio and Tenebrio molitor.</title>
        <authorList>
            <person name="Kaur S."/>
            <person name="Stinson S.A."/>
            <person name="diCenzo G.C."/>
        </authorList>
    </citation>
    <scope>NUCLEOTIDE SEQUENCE</scope>
    <source>
        <strain evidence="2">QUZm001</strain>
    </source>
</reference>
<feature type="transmembrane region" description="Helical" evidence="1">
    <location>
        <begin position="78"/>
        <end position="98"/>
    </location>
</feature>
<dbReference type="EMBL" id="JALNTZ010000018">
    <property type="protein sequence ID" value="KAJ3639065.1"/>
    <property type="molecule type" value="Genomic_DNA"/>
</dbReference>
<evidence type="ECO:0000313" key="2">
    <source>
        <dbReference type="EMBL" id="KAJ3639065.1"/>
    </source>
</evidence>
<dbReference type="Gene3D" id="3.40.50.720">
    <property type="entry name" value="NAD(P)-binding Rossmann-like Domain"/>
    <property type="match status" value="1"/>
</dbReference>
<dbReference type="PANTHER" id="PTHR43313">
    <property type="entry name" value="SHORT-CHAIN DEHYDROGENASE/REDUCTASE FAMILY 9C"/>
    <property type="match status" value="1"/>
</dbReference>
<dbReference type="SUPFAM" id="SSF51735">
    <property type="entry name" value="NAD(P)-binding Rossmann-fold domains"/>
    <property type="match status" value="1"/>
</dbReference>
<sequence>MSGPFKRRPSLKALPNVGLVKAANIQRRQSAVNLKPVSISQQEVPWDVLDRCLLPVVFCHAAAIVISTMLNTLHISQVSTLTLFIFFAITTIAAVLFYHNLKVTAAGKAVLITGCDSRIGNALARHLDEQGFTVFAGFQNANDNPIAEELKEECSGRLHVLQLDVSSETQILAASLYAVEHLPDGAPGLWAVIHATSWVALGEIEWIPPQVMGRRGVWMSRREGL</sequence>
<proteinExistence type="predicted"/>
<dbReference type="InterPro" id="IPR036291">
    <property type="entry name" value="NAD(P)-bd_dom_sf"/>
</dbReference>
<dbReference type="AlphaFoldDB" id="A0AA38M0B7"/>
<dbReference type="GO" id="GO:0016491">
    <property type="term" value="F:oxidoreductase activity"/>
    <property type="evidence" value="ECO:0007669"/>
    <property type="project" value="TreeGrafter"/>
</dbReference>